<feature type="domain" description="SsuA/THI5-like" evidence="2">
    <location>
        <begin position="73"/>
        <end position="260"/>
    </location>
</feature>
<dbReference type="Gene3D" id="3.40.190.10">
    <property type="entry name" value="Periplasmic binding protein-like II"/>
    <property type="match status" value="2"/>
</dbReference>
<dbReference type="AlphaFoldDB" id="A0A937FI20"/>
<accession>A0A937FI20</accession>
<evidence type="ECO:0000259" key="2">
    <source>
        <dbReference type="Pfam" id="PF09084"/>
    </source>
</evidence>
<protein>
    <submittedName>
        <fullName evidence="3">ABC transporter substrate-binding protein</fullName>
    </submittedName>
</protein>
<evidence type="ECO:0000256" key="1">
    <source>
        <dbReference type="SAM" id="SignalP"/>
    </source>
</evidence>
<dbReference type="InterPro" id="IPR015168">
    <property type="entry name" value="SsuA/THI5"/>
</dbReference>
<dbReference type="PANTHER" id="PTHR30024:SF46">
    <property type="entry name" value="ABC TRANSPORTER, SUBSTRATE-BINDING LIPOPROTEIN"/>
    <property type="match status" value="1"/>
</dbReference>
<feature type="chain" id="PRO_5038723226" evidence="1">
    <location>
        <begin position="20"/>
        <end position="326"/>
    </location>
</feature>
<gene>
    <name evidence="3" type="ORF">JK634_16690</name>
</gene>
<keyword evidence="4" id="KW-1185">Reference proteome</keyword>
<dbReference type="RefSeq" id="WP_202768868.1">
    <property type="nucleotide sequence ID" value="NZ_JAESWA010000024.1"/>
</dbReference>
<dbReference type="InterPro" id="IPR027024">
    <property type="entry name" value="UCP027386_ABC_sbc_TM0202"/>
</dbReference>
<proteinExistence type="predicted"/>
<dbReference type="Pfam" id="PF09084">
    <property type="entry name" value="NMT1"/>
    <property type="match status" value="1"/>
</dbReference>
<dbReference type="PANTHER" id="PTHR30024">
    <property type="entry name" value="ALIPHATIC SULFONATES-BINDING PROTEIN-RELATED"/>
    <property type="match status" value="1"/>
</dbReference>
<name>A0A937FI20_9CLOT</name>
<organism evidence="3 4">
    <name type="scientific">Clostridium paridis</name>
    <dbReference type="NCBI Taxonomy" id="2803863"/>
    <lineage>
        <taxon>Bacteria</taxon>
        <taxon>Bacillati</taxon>
        <taxon>Bacillota</taxon>
        <taxon>Clostridia</taxon>
        <taxon>Eubacteriales</taxon>
        <taxon>Clostridiaceae</taxon>
        <taxon>Clostridium</taxon>
    </lineage>
</organism>
<dbReference type="PROSITE" id="PS51257">
    <property type="entry name" value="PROKAR_LIPOPROTEIN"/>
    <property type="match status" value="1"/>
</dbReference>
<keyword evidence="1" id="KW-0732">Signal</keyword>
<dbReference type="PIRSF" id="PIRSF027386">
    <property type="entry name" value="UCP027386_ABC_sbc_TM0202"/>
    <property type="match status" value="1"/>
</dbReference>
<evidence type="ECO:0000313" key="4">
    <source>
        <dbReference type="Proteomes" id="UP000623681"/>
    </source>
</evidence>
<dbReference type="Proteomes" id="UP000623681">
    <property type="component" value="Unassembled WGS sequence"/>
</dbReference>
<dbReference type="SUPFAM" id="SSF53850">
    <property type="entry name" value="Periplasmic binding protein-like II"/>
    <property type="match status" value="1"/>
</dbReference>
<feature type="signal peptide" evidence="1">
    <location>
        <begin position="1"/>
        <end position="19"/>
    </location>
</feature>
<comment type="caution">
    <text evidence="3">The sequence shown here is derived from an EMBL/GenBank/DDBJ whole genome shotgun (WGS) entry which is preliminary data.</text>
</comment>
<dbReference type="EMBL" id="JAESWA010000024">
    <property type="protein sequence ID" value="MBL4933430.1"/>
    <property type="molecule type" value="Genomic_DNA"/>
</dbReference>
<evidence type="ECO:0000313" key="3">
    <source>
        <dbReference type="EMBL" id="MBL4933430.1"/>
    </source>
</evidence>
<reference evidence="3" key="1">
    <citation type="submission" date="2021-01" db="EMBL/GenBank/DDBJ databases">
        <title>Genome public.</title>
        <authorList>
            <person name="Liu C."/>
            <person name="Sun Q."/>
        </authorList>
    </citation>
    <scope>NUCLEOTIDE SEQUENCE</scope>
    <source>
        <strain evidence="3">YIM B02565</strain>
    </source>
</reference>
<sequence length="326" mass="36207">MKKAIFIALSVLVATTTFVACGKKDKTNKEQVTLKVVVPDGIPALSMSKLLKETKTLDKNVNIQFTIEKTTDSLTSKILSEDADIAIVPSNLAAQAYNKKLGYKIAAGGTWGSFFAITDENINNISDLRGKELTTIGKGLTPDIVLRYILKEKGLNADSDVKFNYLNGSTELAPNFLTGKVKTAVVPEPMLTTILKKKSDTKILLDLNEEWKKLNSSENGYPQSSLIVKNQVAKDNKTSVDKFIDLYKESCEWVNTNPKELGDYVEELGIGVKKEDLSQALKRANIKFADVETLKKDYDIYFKVLMENAPKTIGEKIPDDNAYYKE</sequence>